<dbReference type="InterPro" id="IPR019052">
    <property type="entry name" value="DUF2383"/>
</dbReference>
<keyword evidence="3" id="KW-1185">Reference proteome</keyword>
<dbReference type="InterPro" id="IPR012347">
    <property type="entry name" value="Ferritin-like"/>
</dbReference>
<proteinExistence type="predicted"/>
<dbReference type="Gene3D" id="1.20.1260.10">
    <property type="match status" value="1"/>
</dbReference>
<comment type="caution">
    <text evidence="2">The sequence shown here is derived from an EMBL/GenBank/DDBJ whole genome shotgun (WGS) entry which is preliminary data.</text>
</comment>
<dbReference type="Proteomes" id="UP001476807">
    <property type="component" value="Unassembled WGS sequence"/>
</dbReference>
<dbReference type="RefSeq" id="WP_350414434.1">
    <property type="nucleotide sequence ID" value="NZ_JBEOKT010000027.1"/>
</dbReference>
<reference evidence="2 3" key="1">
    <citation type="submission" date="2024-06" db="EMBL/GenBank/DDBJ databases">
        <title>Pontibacter populi HYL7-15.</title>
        <authorList>
            <person name="Kim M.K."/>
        </authorList>
    </citation>
    <scope>NUCLEOTIDE SEQUENCE [LARGE SCALE GENOMIC DNA]</scope>
    <source>
        <strain evidence="2 3">HYL7-15</strain>
    </source>
</reference>
<protein>
    <submittedName>
        <fullName evidence="2">PA2169 family four-helix-bundle protein</fullName>
    </submittedName>
</protein>
<sequence length="151" mass="17489">MEINKEVFSTVHHLIERCKDGAKGYKTAAEDVDDRDLKELFMKYAVQRDSMITELQNELHKMGKTDDESSSLEGTVHRIWIDIKSAISSKDRKRILEECERGEDYAVKAFEEARQANLPGTLKQIVEQQYMDVKHAHDHIRALRDKARSEA</sequence>
<dbReference type="InterPro" id="IPR016920">
    <property type="entry name" value="UCP029477"/>
</dbReference>
<dbReference type="NCBIfam" id="TIGR02284">
    <property type="entry name" value="PA2169 family four-helix-bundle protein"/>
    <property type="match status" value="1"/>
</dbReference>
<name>A0ABV1RZV2_9BACT</name>
<evidence type="ECO:0000259" key="1">
    <source>
        <dbReference type="Pfam" id="PF09537"/>
    </source>
</evidence>
<accession>A0ABV1RZV2</accession>
<organism evidence="2 3">
    <name type="scientific">Pontibacter populi</name>
    <dbReference type="NCBI Taxonomy" id="890055"/>
    <lineage>
        <taxon>Bacteria</taxon>
        <taxon>Pseudomonadati</taxon>
        <taxon>Bacteroidota</taxon>
        <taxon>Cytophagia</taxon>
        <taxon>Cytophagales</taxon>
        <taxon>Hymenobacteraceae</taxon>
        <taxon>Pontibacter</taxon>
    </lineage>
</organism>
<feature type="domain" description="DUF2383" evidence="1">
    <location>
        <begin position="9"/>
        <end position="114"/>
    </location>
</feature>
<dbReference type="EMBL" id="JBEOKT010000027">
    <property type="protein sequence ID" value="MER2999567.1"/>
    <property type="molecule type" value="Genomic_DNA"/>
</dbReference>
<dbReference type="Pfam" id="PF09537">
    <property type="entry name" value="DUF2383"/>
    <property type="match status" value="1"/>
</dbReference>
<dbReference type="InterPro" id="IPR011971">
    <property type="entry name" value="CHP02284"/>
</dbReference>
<gene>
    <name evidence="2" type="ORF">ABS362_18590</name>
</gene>
<evidence type="ECO:0000313" key="2">
    <source>
        <dbReference type="EMBL" id="MER2999567.1"/>
    </source>
</evidence>
<dbReference type="PIRSF" id="PIRSF029477">
    <property type="entry name" value="UCP029477"/>
    <property type="match status" value="1"/>
</dbReference>
<evidence type="ECO:0000313" key="3">
    <source>
        <dbReference type="Proteomes" id="UP001476807"/>
    </source>
</evidence>